<feature type="domain" description="Response regulatory" evidence="7">
    <location>
        <begin position="10"/>
        <end position="125"/>
    </location>
</feature>
<accession>A0ABV6Z5H4</accession>
<dbReference type="PROSITE" id="PS50045">
    <property type="entry name" value="SIGMA54_INTERACT_4"/>
    <property type="match status" value="1"/>
</dbReference>
<dbReference type="InterPro" id="IPR025662">
    <property type="entry name" value="Sigma_54_int_dom_ATP-bd_1"/>
</dbReference>
<dbReference type="Gene3D" id="3.40.50.300">
    <property type="entry name" value="P-loop containing nucleotide triphosphate hydrolases"/>
    <property type="match status" value="1"/>
</dbReference>
<comment type="caution">
    <text evidence="8">The sequence shown here is derived from an EMBL/GenBank/DDBJ whole genome shotgun (WGS) entry which is preliminary data.</text>
</comment>
<organism evidence="8 9">
    <name type="scientific">candidate division CSSED10-310 bacterium</name>
    <dbReference type="NCBI Taxonomy" id="2855610"/>
    <lineage>
        <taxon>Bacteria</taxon>
        <taxon>Bacteria division CSSED10-310</taxon>
    </lineage>
</organism>
<evidence type="ECO:0000256" key="5">
    <source>
        <dbReference type="PROSITE-ProRule" id="PRU00169"/>
    </source>
</evidence>
<keyword evidence="5" id="KW-0597">Phosphoprotein</keyword>
<evidence type="ECO:0000259" key="7">
    <source>
        <dbReference type="PROSITE" id="PS50110"/>
    </source>
</evidence>
<dbReference type="PRINTS" id="PR01590">
    <property type="entry name" value="HTHFIS"/>
</dbReference>
<dbReference type="Pfam" id="PF00072">
    <property type="entry name" value="Response_reg"/>
    <property type="match status" value="1"/>
</dbReference>
<evidence type="ECO:0000256" key="3">
    <source>
        <dbReference type="ARBA" id="ARBA00023015"/>
    </source>
</evidence>
<keyword evidence="1" id="KW-0547">Nucleotide-binding</keyword>
<dbReference type="InterPro" id="IPR003593">
    <property type="entry name" value="AAA+_ATPase"/>
</dbReference>
<evidence type="ECO:0000256" key="1">
    <source>
        <dbReference type="ARBA" id="ARBA00022741"/>
    </source>
</evidence>
<dbReference type="Pfam" id="PF25601">
    <property type="entry name" value="AAA_lid_14"/>
    <property type="match status" value="1"/>
</dbReference>
<dbReference type="Pfam" id="PF00158">
    <property type="entry name" value="Sigma54_activat"/>
    <property type="match status" value="1"/>
</dbReference>
<dbReference type="InterPro" id="IPR002197">
    <property type="entry name" value="HTH_Fis"/>
</dbReference>
<dbReference type="PANTHER" id="PTHR32071">
    <property type="entry name" value="TRANSCRIPTIONAL REGULATORY PROTEIN"/>
    <property type="match status" value="1"/>
</dbReference>
<dbReference type="InterPro" id="IPR002078">
    <property type="entry name" value="Sigma_54_int"/>
</dbReference>
<dbReference type="SMART" id="SM00448">
    <property type="entry name" value="REC"/>
    <property type="match status" value="1"/>
</dbReference>
<dbReference type="SUPFAM" id="SSF52540">
    <property type="entry name" value="P-loop containing nucleoside triphosphate hydrolases"/>
    <property type="match status" value="1"/>
</dbReference>
<dbReference type="Gene3D" id="1.10.8.60">
    <property type="match status" value="1"/>
</dbReference>
<dbReference type="InterPro" id="IPR001789">
    <property type="entry name" value="Sig_transdc_resp-reg_receiver"/>
</dbReference>
<reference evidence="8 9" key="1">
    <citation type="submission" date="2024-09" db="EMBL/GenBank/DDBJ databases">
        <title>Laminarin stimulates single cell rates of sulfate reduction while oxygen inhibits transcriptomic activity in coastal marine sediment.</title>
        <authorList>
            <person name="Lindsay M."/>
            <person name="Orcutt B."/>
            <person name="Emerson D."/>
            <person name="Stepanauskas R."/>
            <person name="D'Angelo T."/>
        </authorList>
    </citation>
    <scope>NUCLEOTIDE SEQUENCE [LARGE SCALE GENOMIC DNA]</scope>
    <source>
        <strain evidence="8">SAG AM-311-K15</strain>
    </source>
</reference>
<dbReference type="SMART" id="SM00382">
    <property type="entry name" value="AAA"/>
    <property type="match status" value="1"/>
</dbReference>
<keyword evidence="2" id="KW-0067">ATP-binding</keyword>
<dbReference type="InterPro" id="IPR058031">
    <property type="entry name" value="AAA_lid_NorR"/>
</dbReference>
<evidence type="ECO:0000313" key="8">
    <source>
        <dbReference type="EMBL" id="MFC1853588.1"/>
    </source>
</evidence>
<evidence type="ECO:0000256" key="2">
    <source>
        <dbReference type="ARBA" id="ARBA00022840"/>
    </source>
</evidence>
<proteinExistence type="predicted"/>
<dbReference type="Pfam" id="PF02954">
    <property type="entry name" value="HTH_8"/>
    <property type="match status" value="1"/>
</dbReference>
<evidence type="ECO:0000256" key="4">
    <source>
        <dbReference type="ARBA" id="ARBA00023163"/>
    </source>
</evidence>
<dbReference type="CDD" id="cd00009">
    <property type="entry name" value="AAA"/>
    <property type="match status" value="1"/>
</dbReference>
<dbReference type="EMBL" id="JBHPBY010000541">
    <property type="protein sequence ID" value="MFC1853588.1"/>
    <property type="molecule type" value="Genomic_DNA"/>
</dbReference>
<dbReference type="PROSITE" id="PS00676">
    <property type="entry name" value="SIGMA54_INTERACT_2"/>
    <property type="match status" value="1"/>
</dbReference>
<name>A0ABV6Z5H4_UNCC1</name>
<dbReference type="SUPFAM" id="SSF52172">
    <property type="entry name" value="CheY-like"/>
    <property type="match status" value="1"/>
</dbReference>
<dbReference type="PROSITE" id="PS50110">
    <property type="entry name" value="RESPONSE_REGULATORY"/>
    <property type="match status" value="1"/>
</dbReference>
<keyword evidence="9" id="KW-1185">Reference proteome</keyword>
<keyword evidence="4" id="KW-0804">Transcription</keyword>
<dbReference type="PROSITE" id="PS00675">
    <property type="entry name" value="SIGMA54_INTERACT_1"/>
    <property type="match status" value="1"/>
</dbReference>
<dbReference type="PANTHER" id="PTHR32071:SF13">
    <property type="entry name" value="RESPONSE REGULATOR HSFA"/>
    <property type="match status" value="1"/>
</dbReference>
<dbReference type="Gene3D" id="1.10.10.60">
    <property type="entry name" value="Homeodomain-like"/>
    <property type="match status" value="1"/>
</dbReference>
<evidence type="ECO:0000313" key="9">
    <source>
        <dbReference type="Proteomes" id="UP001594351"/>
    </source>
</evidence>
<dbReference type="SUPFAM" id="SSF46689">
    <property type="entry name" value="Homeodomain-like"/>
    <property type="match status" value="1"/>
</dbReference>
<dbReference type="Proteomes" id="UP001594351">
    <property type="component" value="Unassembled WGS sequence"/>
</dbReference>
<dbReference type="InterPro" id="IPR011006">
    <property type="entry name" value="CheY-like_superfamily"/>
</dbReference>
<dbReference type="InterPro" id="IPR027417">
    <property type="entry name" value="P-loop_NTPase"/>
</dbReference>
<gene>
    <name evidence="8" type="ORF">ACFL27_25655</name>
</gene>
<evidence type="ECO:0000259" key="6">
    <source>
        <dbReference type="PROSITE" id="PS50045"/>
    </source>
</evidence>
<sequence>MSSPKFPSLPVFLVDDEIQALQSFEITLRGGGINNIISCQDSENVIPILSEQEIGVILLDLWMPKVSGEEILSKVVQEFPEIPIIIITGVDKVETAVRCMKNGAFDYMVKPVEKGRLVTGVGLAIELRELRHENTLLKQRVLSKELEYPSAFSEIITENETMVSIFQYIEAIAKTSQPVLITGETGTGKELIARAIHNLGGHEGSFVPVNAAGLDDQIFADTLFGHRRGAFTGADTIRTGMVEQASNGTLFLDEIGDLTVTSQVKLLRLLQEHEYLPLGSDVPKRSNSRVIVATNQDIHALQKSGKFRKDLYYRLCTHHVHIPPLRERMDDLLILVEHFIFEASQELKKKQPSYPKELIILLGTYNFPGNIRELKSMIYDAMSNHKSGMLSMGIFKIALGLENWEVKKVREQKSLEKESSISFKESLPTLRQAEQLLVSEALKRSKGNQTIAAKMLGITRQALNRRLKKRK</sequence>
<dbReference type="Gene3D" id="3.40.50.2300">
    <property type="match status" value="1"/>
</dbReference>
<feature type="domain" description="Sigma-54 factor interaction" evidence="6">
    <location>
        <begin position="155"/>
        <end position="383"/>
    </location>
</feature>
<keyword evidence="3" id="KW-0805">Transcription regulation</keyword>
<feature type="modified residue" description="4-aspartylphosphate" evidence="5">
    <location>
        <position position="60"/>
    </location>
</feature>
<protein>
    <submittedName>
        <fullName evidence="8">Sigma-54-dependent transcriptional regulator</fullName>
    </submittedName>
</protein>
<dbReference type="InterPro" id="IPR025943">
    <property type="entry name" value="Sigma_54_int_dom_ATP-bd_2"/>
</dbReference>
<dbReference type="InterPro" id="IPR009057">
    <property type="entry name" value="Homeodomain-like_sf"/>
</dbReference>